<evidence type="ECO:0000313" key="2">
    <source>
        <dbReference type="Proteomes" id="UP001187315"/>
    </source>
</evidence>
<dbReference type="Proteomes" id="UP001187315">
    <property type="component" value="Unassembled WGS sequence"/>
</dbReference>
<dbReference type="EMBL" id="JAVHJS010000001">
    <property type="protein sequence ID" value="KAK2868335.1"/>
    <property type="molecule type" value="Genomic_DNA"/>
</dbReference>
<comment type="caution">
    <text evidence="1">The sequence shown here is derived from an EMBL/GenBank/DDBJ whole genome shotgun (WGS) entry which is preliminary data.</text>
</comment>
<reference evidence="1" key="1">
    <citation type="submission" date="2023-08" db="EMBL/GenBank/DDBJ databases">
        <title>Pelteobagrus vachellii genome.</title>
        <authorList>
            <person name="Liu H."/>
        </authorList>
    </citation>
    <scope>NUCLEOTIDE SEQUENCE</scope>
    <source>
        <strain evidence="1">PRFRI_2022a</strain>
        <tissue evidence="1">Muscle</tissue>
    </source>
</reference>
<organism evidence="1 2">
    <name type="scientific">Tachysurus vachellii</name>
    <name type="common">Darkbarbel catfish</name>
    <name type="synonym">Pelteobagrus vachellii</name>
    <dbReference type="NCBI Taxonomy" id="175792"/>
    <lineage>
        <taxon>Eukaryota</taxon>
        <taxon>Metazoa</taxon>
        <taxon>Chordata</taxon>
        <taxon>Craniata</taxon>
        <taxon>Vertebrata</taxon>
        <taxon>Euteleostomi</taxon>
        <taxon>Actinopterygii</taxon>
        <taxon>Neopterygii</taxon>
        <taxon>Teleostei</taxon>
        <taxon>Ostariophysi</taxon>
        <taxon>Siluriformes</taxon>
        <taxon>Bagridae</taxon>
        <taxon>Tachysurus</taxon>
    </lineage>
</organism>
<keyword evidence="2" id="KW-1185">Reference proteome</keyword>
<sequence length="83" mass="8589">MLIENYKSEVFVFSIVISSSATSKNSSPVPEPSVHCYGLQAQTLVPGLCCVFGAQLRALLLGLRSSTMGLAPSGKVEPGGSCA</sequence>
<gene>
    <name evidence="1" type="ORF">Q7C36_000206</name>
</gene>
<protein>
    <submittedName>
        <fullName evidence="1">Uncharacterized protein</fullName>
    </submittedName>
</protein>
<proteinExistence type="predicted"/>
<name>A0AA88P1F7_TACVA</name>
<evidence type="ECO:0000313" key="1">
    <source>
        <dbReference type="EMBL" id="KAK2868335.1"/>
    </source>
</evidence>
<accession>A0AA88P1F7</accession>
<dbReference type="AlphaFoldDB" id="A0AA88P1F7"/>